<dbReference type="AlphaFoldDB" id="A0A6I2FA81"/>
<reference evidence="2 3" key="1">
    <citation type="submission" date="2019-10" db="EMBL/GenBank/DDBJ databases">
        <authorList>
            <person name="Nie G."/>
            <person name="Ming H."/>
            <person name="Yi B."/>
        </authorList>
    </citation>
    <scope>NUCLEOTIDE SEQUENCE [LARGE SCALE GENOMIC DNA]</scope>
    <source>
        <strain evidence="2 3">CFH 90414</strain>
    </source>
</reference>
<sequence length="229" mass="24500">MLALTGCFGPAPASTDAASPSPAPTAAPTPTPDQVDPLTTVTSLVARPESVELRDAEGTVVASLDYLAPAGPAIETLSRVFGAPPIDEEHSGNNHFPPNTVHRWGGFELWENRFVDRWADFAAEPRTLHRPSYSVVFTESALAGIALTTIQGVQAGTSWTDLEAMPGLQVNPSGCSGPYLDYIERDETWGDGSVHKVRIGVDFVDWGNWEAPVTVTRVRAPMPIYDGCA</sequence>
<gene>
    <name evidence="2" type="ORF">GE115_16705</name>
</gene>
<accession>A0A6I2FA81</accession>
<feature type="compositionally biased region" description="Low complexity" evidence="1">
    <location>
        <begin position="10"/>
        <end position="20"/>
    </location>
</feature>
<evidence type="ECO:0000256" key="1">
    <source>
        <dbReference type="SAM" id="MobiDB-lite"/>
    </source>
</evidence>
<feature type="compositionally biased region" description="Pro residues" evidence="1">
    <location>
        <begin position="21"/>
        <end position="31"/>
    </location>
</feature>
<keyword evidence="3" id="KW-1185">Reference proteome</keyword>
<protein>
    <submittedName>
        <fullName evidence="2">Uncharacterized protein</fullName>
    </submittedName>
</protein>
<organism evidence="2 3">
    <name type="scientific">Agromyces agglutinans</name>
    <dbReference type="NCBI Taxonomy" id="2662258"/>
    <lineage>
        <taxon>Bacteria</taxon>
        <taxon>Bacillati</taxon>
        <taxon>Actinomycetota</taxon>
        <taxon>Actinomycetes</taxon>
        <taxon>Micrococcales</taxon>
        <taxon>Microbacteriaceae</taxon>
        <taxon>Agromyces</taxon>
    </lineage>
</organism>
<dbReference type="EMBL" id="WJIF01000013">
    <property type="protein sequence ID" value="MRG61499.1"/>
    <property type="molecule type" value="Genomic_DNA"/>
</dbReference>
<feature type="region of interest" description="Disordered" evidence="1">
    <location>
        <begin position="9"/>
        <end position="36"/>
    </location>
</feature>
<proteinExistence type="predicted"/>
<evidence type="ECO:0000313" key="3">
    <source>
        <dbReference type="Proteomes" id="UP000431080"/>
    </source>
</evidence>
<dbReference type="Proteomes" id="UP000431080">
    <property type="component" value="Unassembled WGS sequence"/>
</dbReference>
<dbReference type="RefSeq" id="WP_153685892.1">
    <property type="nucleotide sequence ID" value="NZ_WJIF01000013.1"/>
</dbReference>
<comment type="caution">
    <text evidence="2">The sequence shown here is derived from an EMBL/GenBank/DDBJ whole genome shotgun (WGS) entry which is preliminary data.</text>
</comment>
<name>A0A6I2FA81_9MICO</name>
<evidence type="ECO:0000313" key="2">
    <source>
        <dbReference type="EMBL" id="MRG61499.1"/>
    </source>
</evidence>